<dbReference type="Gene3D" id="3.30.70.270">
    <property type="match status" value="1"/>
</dbReference>
<name>A6UNE7_METVS</name>
<dbReference type="KEGG" id="mvn:Mevan_0106"/>
<dbReference type="InterPro" id="IPR024615">
    <property type="entry name" value="CRISPR-assoc_Cmr2_N"/>
</dbReference>
<evidence type="ECO:0000256" key="2">
    <source>
        <dbReference type="ARBA" id="ARBA00023118"/>
    </source>
</evidence>
<dbReference type="InterPro" id="IPR000160">
    <property type="entry name" value="GGDEF_dom"/>
</dbReference>
<keyword evidence="1" id="KW-0547">Nucleotide-binding</keyword>
<dbReference type="InterPro" id="IPR054767">
    <property type="entry name" value="Cas10-Cmr2_palm2"/>
</dbReference>
<dbReference type="InterPro" id="IPR043128">
    <property type="entry name" value="Rev_trsase/Diguanyl_cyclase"/>
</dbReference>
<dbReference type="PROSITE" id="PS50887">
    <property type="entry name" value="GGDEF"/>
    <property type="match status" value="1"/>
</dbReference>
<dbReference type="GO" id="GO:0000166">
    <property type="term" value="F:nucleotide binding"/>
    <property type="evidence" value="ECO:0007669"/>
    <property type="project" value="UniProtKB-KW"/>
</dbReference>
<protein>
    <submittedName>
        <fullName evidence="5">CRISPR-associated protein, Crm2 family</fullName>
    </submittedName>
</protein>
<evidence type="ECO:0000313" key="5">
    <source>
        <dbReference type="EMBL" id="ABR54019.1"/>
    </source>
</evidence>
<dbReference type="Pfam" id="PF12469">
    <property type="entry name" value="Cmr2_N"/>
    <property type="match status" value="1"/>
</dbReference>
<dbReference type="eggNOG" id="arCOG02666">
    <property type="taxonomic scope" value="Archaea"/>
</dbReference>
<dbReference type="NCBIfam" id="TIGR02577">
    <property type="entry name" value="cas_TM1794_Cmr2"/>
    <property type="match status" value="1"/>
</dbReference>
<dbReference type="AlphaFoldDB" id="A6UNE7"/>
<reference evidence="5" key="1">
    <citation type="submission" date="2007-06" db="EMBL/GenBank/DDBJ databases">
        <title>Complete sequence of Methanococcus vannielii SB.</title>
        <authorList>
            <consortium name="US DOE Joint Genome Institute"/>
            <person name="Copeland A."/>
            <person name="Lucas S."/>
            <person name="Lapidus A."/>
            <person name="Barry K."/>
            <person name="Glavina del Rio T."/>
            <person name="Dalin E."/>
            <person name="Tice H."/>
            <person name="Pitluck S."/>
            <person name="Chain P."/>
            <person name="Malfatti S."/>
            <person name="Shin M."/>
            <person name="Vergez L."/>
            <person name="Schmutz J."/>
            <person name="Larimer F."/>
            <person name="Land M."/>
            <person name="Hauser L."/>
            <person name="Kyrpides N."/>
            <person name="Anderson I."/>
            <person name="Sieprawska-Lupa M."/>
            <person name="Whitman W.B."/>
            <person name="Richardson P."/>
        </authorList>
    </citation>
    <scope>NUCLEOTIDE SEQUENCE [LARGE SCALE GENOMIC DNA]</scope>
    <source>
        <strain evidence="5">SB</strain>
    </source>
</reference>
<dbReference type="Pfam" id="PF22335">
    <property type="entry name" value="Cas10-Cmr2_palm2"/>
    <property type="match status" value="1"/>
</dbReference>
<keyword evidence="2" id="KW-0051">Antiviral defense</keyword>
<accession>A6UNE7</accession>
<dbReference type="Gene3D" id="3.30.70.2220">
    <property type="entry name" value="CRISPR-Cas system, Cmr2 subunit, D1 domain, cysteine cluster"/>
    <property type="match status" value="1"/>
</dbReference>
<dbReference type="STRING" id="406327.Mevan_0106"/>
<dbReference type="InterPro" id="IPR013407">
    <property type="entry name" value="CRISPR-assoc_prot_Cmr2"/>
</dbReference>
<keyword evidence="3" id="KW-0175">Coiled coil</keyword>
<keyword evidence="6" id="KW-1185">Reference proteome</keyword>
<evidence type="ECO:0000256" key="3">
    <source>
        <dbReference type="SAM" id="Coils"/>
    </source>
</evidence>
<evidence type="ECO:0000259" key="4">
    <source>
        <dbReference type="PROSITE" id="PS50887"/>
    </source>
</evidence>
<gene>
    <name evidence="5" type="ordered locus">Mevan_0106</name>
</gene>
<feature type="coiled-coil region" evidence="3">
    <location>
        <begin position="79"/>
        <end position="106"/>
    </location>
</feature>
<dbReference type="OrthoDB" id="148218at2157"/>
<dbReference type="GO" id="GO:0051607">
    <property type="term" value="P:defense response to virus"/>
    <property type="evidence" value="ECO:0007669"/>
    <property type="project" value="UniProtKB-KW"/>
</dbReference>
<evidence type="ECO:0000313" key="6">
    <source>
        <dbReference type="Proteomes" id="UP000001107"/>
    </source>
</evidence>
<dbReference type="Proteomes" id="UP000001107">
    <property type="component" value="Chromosome"/>
</dbReference>
<dbReference type="HOGENOM" id="CLU_515472_0_0_2"/>
<proteinExistence type="predicted"/>
<dbReference type="RefSeq" id="WP_011971923.1">
    <property type="nucleotide sequence ID" value="NC_009634.1"/>
</dbReference>
<dbReference type="EMBL" id="CP000742">
    <property type="protein sequence ID" value="ABR54019.1"/>
    <property type="molecule type" value="Genomic_DNA"/>
</dbReference>
<organism evidence="5 6">
    <name type="scientific">Methanococcus vannielii (strain ATCC 35089 / DSM 1224 / JCM 13029 / OCM 148 / SB)</name>
    <dbReference type="NCBI Taxonomy" id="406327"/>
    <lineage>
        <taxon>Archaea</taxon>
        <taxon>Methanobacteriati</taxon>
        <taxon>Methanobacteriota</taxon>
        <taxon>Methanomada group</taxon>
        <taxon>Methanococci</taxon>
        <taxon>Methanococcales</taxon>
        <taxon>Methanococcaceae</taxon>
        <taxon>Methanococcus</taxon>
    </lineage>
</organism>
<evidence type="ECO:0000256" key="1">
    <source>
        <dbReference type="ARBA" id="ARBA00022741"/>
    </source>
</evidence>
<feature type="domain" description="GGDEF" evidence="4">
    <location>
        <begin position="265"/>
        <end position="408"/>
    </location>
</feature>
<dbReference type="InterPro" id="IPR038242">
    <property type="entry name" value="Cmr2_N"/>
</dbReference>
<dbReference type="GeneID" id="5325244"/>
<sequence>MTKYIGLTIGPIYETLNNAKKTGALWGSSYIFSYIMKNIIKEFKEREIIVPYCVNEGKEYEKYYEKELGAGVFPDRFIFKSENRDYEKLENIIDKLLNKISESIWEDIQKSGYKNLDNTKISEFLKQYFKIYYLEKDVPNGKNPIFELNKYLDVLELQPKYVTQSNIYTKEEKVFENPLELFFHNRIIKESFLAEDCFKSETDDSKDFSRWIKSIPELASAELKITNPDEYIKLEELSNPKNFTDDNDLEKKIYSNLKKYPKYLKYYAVVQADGDNMGKIISKLNSADDFNNFSKKLFEYAVDSSKLIKEYGGLPIFAGGDDLLFIAPVKNGEKTIFDLVGDIDNRFEEIFDVEIKDPEISPSPSLSYGISINYYKHPLYEALSNARTQLFGVAKEYSGKNAVAVNVRKHSGQTFDLCFGKNKESYKKFNELLNVTLKNSEESEKILNSIKFKLSNEKAIVDEIGKDEIKLKNYFENSFKKDIHKNSDLNKIISYVNGVYGDELKDPIKKIDASLRFLSFLNEKMGAE</sequence>